<evidence type="ECO:0000313" key="6">
    <source>
        <dbReference type="Proteomes" id="UP001429580"/>
    </source>
</evidence>
<organism evidence="5 6">
    <name type="scientific">Pseudochelatococcus lubricantis</name>
    <dbReference type="NCBI Taxonomy" id="1538102"/>
    <lineage>
        <taxon>Bacteria</taxon>
        <taxon>Pseudomonadati</taxon>
        <taxon>Pseudomonadota</taxon>
        <taxon>Alphaproteobacteria</taxon>
        <taxon>Hyphomicrobiales</taxon>
        <taxon>Chelatococcaceae</taxon>
        <taxon>Pseudochelatococcus</taxon>
    </lineage>
</organism>
<evidence type="ECO:0000256" key="1">
    <source>
        <dbReference type="ARBA" id="ARBA00022612"/>
    </source>
</evidence>
<dbReference type="NCBIfam" id="TIGR01543">
    <property type="entry name" value="proheadase_HK97"/>
    <property type="match status" value="1"/>
</dbReference>
<dbReference type="InterPro" id="IPR006433">
    <property type="entry name" value="Prohead_protease"/>
</dbReference>
<dbReference type="SUPFAM" id="SSF50789">
    <property type="entry name" value="Herpes virus serine proteinase, assemblin"/>
    <property type="match status" value="1"/>
</dbReference>
<keyword evidence="1" id="KW-1188">Viral release from host cell</keyword>
<feature type="domain" description="Prohead serine protease" evidence="4">
    <location>
        <begin position="36"/>
        <end position="167"/>
    </location>
</feature>
<evidence type="ECO:0000313" key="5">
    <source>
        <dbReference type="EMBL" id="NIJ57755.1"/>
    </source>
</evidence>
<reference evidence="5 6" key="1">
    <citation type="submission" date="2020-03" db="EMBL/GenBank/DDBJ databases">
        <title>Genomic Encyclopedia of Type Strains, Phase IV (KMG-IV): sequencing the most valuable type-strain genomes for metagenomic binning, comparative biology and taxonomic classification.</title>
        <authorList>
            <person name="Goeker M."/>
        </authorList>
    </citation>
    <scope>NUCLEOTIDE SEQUENCE [LARGE SCALE GENOMIC DNA]</scope>
    <source>
        <strain evidence="5 6">DSM 103870</strain>
    </source>
</reference>
<dbReference type="InterPro" id="IPR054613">
    <property type="entry name" value="Peptidase_S78_dom"/>
</dbReference>
<evidence type="ECO:0000259" key="4">
    <source>
        <dbReference type="Pfam" id="PF04586"/>
    </source>
</evidence>
<keyword evidence="2" id="KW-0645">Protease</keyword>
<dbReference type="Proteomes" id="UP001429580">
    <property type="component" value="Unassembled WGS sequence"/>
</dbReference>
<gene>
    <name evidence="5" type="ORF">FHS82_001591</name>
</gene>
<keyword evidence="6" id="KW-1185">Reference proteome</keyword>
<sequence>MEEHLVTGRLAGGLRLAGRLPELKAVPSVIGPVDGEGVFEGYASLFNVPDLGGDIIEPGAFAASLARRGAAGVRLLWQHDPGEPLGTWLSLVEDARGLKVRGRLSLDARRARDVEALLKTGAVDGLSIGFRTERARREASGVRRISRLDLWEVSIVTFPMAPGARVLAAAPATKGNPPLAEAIRRVTAELHS</sequence>
<comment type="caution">
    <text evidence="5">The sequence shown here is derived from an EMBL/GenBank/DDBJ whole genome shotgun (WGS) entry which is preliminary data.</text>
</comment>
<evidence type="ECO:0000256" key="2">
    <source>
        <dbReference type="ARBA" id="ARBA00022670"/>
    </source>
</evidence>
<name>A0ABX0V0H1_9HYPH</name>
<keyword evidence="3" id="KW-0378">Hydrolase</keyword>
<proteinExistence type="predicted"/>
<dbReference type="Pfam" id="PF04586">
    <property type="entry name" value="Peptidase_S78"/>
    <property type="match status" value="1"/>
</dbReference>
<accession>A0ABX0V0H1</accession>
<dbReference type="RefSeq" id="WP_166950660.1">
    <property type="nucleotide sequence ID" value="NZ_JAASQI010000003.1"/>
</dbReference>
<evidence type="ECO:0000256" key="3">
    <source>
        <dbReference type="ARBA" id="ARBA00022801"/>
    </source>
</evidence>
<protein>
    <recommendedName>
        <fullName evidence="4">Prohead serine protease domain-containing protein</fullName>
    </recommendedName>
</protein>
<dbReference type="EMBL" id="JAASQI010000003">
    <property type="protein sequence ID" value="NIJ57755.1"/>
    <property type="molecule type" value="Genomic_DNA"/>
</dbReference>